<evidence type="ECO:0000256" key="2">
    <source>
        <dbReference type="SAM" id="SignalP"/>
    </source>
</evidence>
<dbReference type="InParanoid" id="A0A803STQ7"/>
<evidence type="ECO:0000313" key="3">
    <source>
        <dbReference type="Ensembl" id="ENSACAP00000026347.1"/>
    </source>
</evidence>
<reference evidence="3" key="2">
    <citation type="submission" date="2025-08" db="UniProtKB">
        <authorList>
            <consortium name="Ensembl"/>
        </authorList>
    </citation>
    <scope>IDENTIFICATION</scope>
</reference>
<evidence type="ECO:0008006" key="5">
    <source>
        <dbReference type="Google" id="ProtNLM"/>
    </source>
</evidence>
<protein>
    <recommendedName>
        <fullName evidence="5">Lysozyme</fullName>
    </recommendedName>
</protein>
<dbReference type="Gene3D" id="1.10.530.10">
    <property type="match status" value="1"/>
</dbReference>
<dbReference type="InterPro" id="IPR023346">
    <property type="entry name" value="Lysozyme-like_dom_sf"/>
</dbReference>
<feature type="signal peptide" evidence="2">
    <location>
        <begin position="1"/>
        <end position="18"/>
    </location>
</feature>
<reference evidence="3 4" key="1">
    <citation type="submission" date="2009-12" db="EMBL/GenBank/DDBJ databases">
        <title>The Genome Sequence of Anolis carolinensis (Green Anole Lizard).</title>
        <authorList>
            <consortium name="The Genome Sequencing Platform"/>
            <person name="Di Palma F."/>
            <person name="Alfoldi J."/>
            <person name="Heiman D."/>
            <person name="Young S."/>
            <person name="Grabherr M."/>
            <person name="Johnson J."/>
            <person name="Lander E.S."/>
            <person name="Lindblad-Toh K."/>
        </authorList>
    </citation>
    <scope>NUCLEOTIDE SEQUENCE [LARGE SCALE GENOMIC DNA]</scope>
    <source>
        <strain evidence="3 4">JBL SC #1</strain>
    </source>
</reference>
<sequence length="151" mass="17551">MKLFCFSLFCLLIVASEARTFQLCELFYYLRILGLDNYRNVPLSHFVCAADYSSKLDTFYYENTRGTPRYGIFQISGLEWCNNGRHKSPNKCNTSCDSEYLSSLPFAADKCGRPKKYITTGIKWVSHSNIFQHVIYLLICECDLWYIGKNN</sequence>
<proteinExistence type="inferred from homology"/>
<dbReference type="Proteomes" id="UP000001646">
    <property type="component" value="Chromosome 2"/>
</dbReference>
<dbReference type="GeneTree" id="ENSGT01040000241977"/>
<dbReference type="InterPro" id="IPR001916">
    <property type="entry name" value="Glyco_hydro_22"/>
</dbReference>
<dbReference type="SUPFAM" id="SSF53955">
    <property type="entry name" value="Lysozyme-like"/>
    <property type="match status" value="1"/>
</dbReference>
<accession>A0A803STQ7</accession>
<comment type="similarity">
    <text evidence="1">Belongs to the glycosyl hydrolase 22 family.</text>
</comment>
<name>A0A803STQ7_ANOCA</name>
<evidence type="ECO:0000256" key="1">
    <source>
        <dbReference type="RuleBase" id="RU004440"/>
    </source>
</evidence>
<dbReference type="PRINTS" id="PR00135">
    <property type="entry name" value="LYZLACT"/>
</dbReference>
<dbReference type="SMART" id="SM00263">
    <property type="entry name" value="LYZ1"/>
    <property type="match status" value="1"/>
</dbReference>
<dbReference type="PROSITE" id="PS51348">
    <property type="entry name" value="GLYCOSYL_HYDROL_F22_2"/>
    <property type="match status" value="1"/>
</dbReference>
<dbReference type="PANTHER" id="PTHR11407">
    <property type="entry name" value="LYSOZYME C"/>
    <property type="match status" value="1"/>
</dbReference>
<dbReference type="Ensembl" id="ENSACAT00000038746.1">
    <property type="protein sequence ID" value="ENSACAP00000026347.1"/>
    <property type="gene ID" value="ENSACAG00000044448.1"/>
</dbReference>
<evidence type="ECO:0000313" key="4">
    <source>
        <dbReference type="Proteomes" id="UP000001646"/>
    </source>
</evidence>
<dbReference type="PANTHER" id="PTHR11407:SF69">
    <property type="entry name" value="LYSOZYME C, MILK ISOZYME"/>
    <property type="match status" value="1"/>
</dbReference>
<keyword evidence="4" id="KW-1185">Reference proteome</keyword>
<organism evidence="3 4">
    <name type="scientific">Anolis carolinensis</name>
    <name type="common">Green anole</name>
    <name type="synonym">American chameleon</name>
    <dbReference type="NCBI Taxonomy" id="28377"/>
    <lineage>
        <taxon>Eukaryota</taxon>
        <taxon>Metazoa</taxon>
        <taxon>Chordata</taxon>
        <taxon>Craniata</taxon>
        <taxon>Vertebrata</taxon>
        <taxon>Euteleostomi</taxon>
        <taxon>Lepidosauria</taxon>
        <taxon>Squamata</taxon>
        <taxon>Bifurcata</taxon>
        <taxon>Unidentata</taxon>
        <taxon>Episquamata</taxon>
        <taxon>Toxicofera</taxon>
        <taxon>Iguania</taxon>
        <taxon>Dactyloidae</taxon>
        <taxon>Anolis</taxon>
    </lineage>
</organism>
<dbReference type="AlphaFoldDB" id="A0A803STQ7"/>
<dbReference type="Pfam" id="PF00062">
    <property type="entry name" value="Lys"/>
    <property type="match status" value="1"/>
</dbReference>
<reference evidence="3" key="3">
    <citation type="submission" date="2025-09" db="UniProtKB">
        <authorList>
            <consortium name="Ensembl"/>
        </authorList>
    </citation>
    <scope>IDENTIFICATION</scope>
</reference>
<keyword evidence="2" id="KW-0732">Signal</keyword>
<feature type="chain" id="PRO_5032287878" description="Lysozyme" evidence="2">
    <location>
        <begin position="19"/>
        <end position="151"/>
    </location>
</feature>